<dbReference type="Proteomes" id="UP000288805">
    <property type="component" value="Unassembled WGS sequence"/>
</dbReference>
<dbReference type="Gene3D" id="3.80.10.10">
    <property type="entry name" value="Ribonuclease Inhibitor"/>
    <property type="match status" value="2"/>
</dbReference>
<name>A0A438E152_VITVI</name>
<feature type="compositionally biased region" description="Low complexity" evidence="4">
    <location>
        <begin position="517"/>
        <end position="526"/>
    </location>
</feature>
<sequence>MKALEILNLAGCSELKKFPDIQGNMEHLLELYLSSTAIEELPSSIGRITGLVLLDLKRCKNLTSLPTCIFKLKSLEYLFLSGCSKLENFPEIMEDMENLKELLLDGTSIEVLPSSIERLKGLVLLNMRKCKKLVSLPDSMCNLRSLQTIIVSGCSQLDQLPKNVGSLQHLVQLHADGTAITQPPDSIVLLRDLRVLIYPGCKILPSSSLSSLFSFWLLHGRGSNGIGLHLPSFPCLSSLTNLNQSSCNPSRNNFLSIPTSVSALTNLRNLWLGQCQNLTEIPELPPSVPDINSLEEQFNDDKRDALQRFPDNLVSFSCSEPSPSNFTVVKQKIFENVAFSMILPGSGIPKWIWHRNMGSFVKVKLPTDWYDDDFLGFAVCSVLEHVPDRIVCHLSPDTLDYGELRDFGHDFHCKGSDVSSEHVWLGYQPCAQLRMFQVNDPNEWSHMEISFEATHRLSSRASNMVKECGVRLIYAEDLESIQCSPPLGSLGDSGSRVGGNIVERSSDGAGPSGSGSGHNSVGSSQHSRNDPLLKGKRKYFPE</sequence>
<evidence type="ECO:0000256" key="1">
    <source>
        <dbReference type="ARBA" id="ARBA00022614"/>
    </source>
</evidence>
<dbReference type="Pfam" id="PF20160">
    <property type="entry name" value="C-JID"/>
    <property type="match status" value="1"/>
</dbReference>
<organism evidence="7 8">
    <name type="scientific">Vitis vinifera</name>
    <name type="common">Grape</name>
    <dbReference type="NCBI Taxonomy" id="29760"/>
    <lineage>
        <taxon>Eukaryota</taxon>
        <taxon>Viridiplantae</taxon>
        <taxon>Streptophyta</taxon>
        <taxon>Embryophyta</taxon>
        <taxon>Tracheophyta</taxon>
        <taxon>Spermatophyta</taxon>
        <taxon>Magnoliopsida</taxon>
        <taxon>eudicotyledons</taxon>
        <taxon>Gunneridae</taxon>
        <taxon>Pentapetalae</taxon>
        <taxon>rosids</taxon>
        <taxon>Vitales</taxon>
        <taxon>Vitaceae</taxon>
        <taxon>Viteae</taxon>
        <taxon>Vitis</taxon>
    </lineage>
</organism>
<dbReference type="AlphaFoldDB" id="A0A438E152"/>
<keyword evidence="2" id="KW-0677">Repeat</keyword>
<dbReference type="Pfam" id="PF23286">
    <property type="entry name" value="LRR_13"/>
    <property type="match status" value="1"/>
</dbReference>
<dbReference type="EMBL" id="QGNW01001437">
    <property type="protein sequence ID" value="RVW41438.1"/>
    <property type="molecule type" value="Genomic_DNA"/>
</dbReference>
<evidence type="ECO:0000313" key="7">
    <source>
        <dbReference type="EMBL" id="RVW41438.1"/>
    </source>
</evidence>
<evidence type="ECO:0000256" key="3">
    <source>
        <dbReference type="ARBA" id="ARBA00022821"/>
    </source>
</evidence>
<dbReference type="SUPFAM" id="SSF52058">
    <property type="entry name" value="L domain-like"/>
    <property type="match status" value="1"/>
</dbReference>
<gene>
    <name evidence="7" type="primary">N_261</name>
    <name evidence="7" type="ORF">CK203_094086</name>
</gene>
<accession>A0A438E152</accession>
<evidence type="ECO:0000259" key="6">
    <source>
        <dbReference type="Pfam" id="PF23286"/>
    </source>
</evidence>
<protein>
    <submittedName>
        <fullName evidence="7">TMV resistance protein N</fullName>
    </submittedName>
</protein>
<comment type="caution">
    <text evidence="7">The sequence shown here is derived from an EMBL/GenBank/DDBJ whole genome shotgun (WGS) entry which is preliminary data.</text>
</comment>
<dbReference type="InterPro" id="IPR058546">
    <property type="entry name" value="RPS4B/Roq1-like_LRR"/>
</dbReference>
<keyword evidence="3" id="KW-0611">Plant defense</keyword>
<evidence type="ECO:0000256" key="2">
    <source>
        <dbReference type="ARBA" id="ARBA00022737"/>
    </source>
</evidence>
<keyword evidence="1" id="KW-0433">Leucine-rich repeat</keyword>
<feature type="compositionally biased region" description="Basic and acidic residues" evidence="4">
    <location>
        <begin position="527"/>
        <end position="542"/>
    </location>
</feature>
<feature type="domain" description="Disease resistance protein RPS4B/Roq1-like leucine-rich repeats" evidence="6">
    <location>
        <begin position="72"/>
        <end position="159"/>
    </location>
</feature>
<dbReference type="PANTHER" id="PTHR45752">
    <property type="entry name" value="LEUCINE-RICH REPEAT-CONTAINING"/>
    <property type="match status" value="1"/>
</dbReference>
<dbReference type="InterPro" id="IPR032675">
    <property type="entry name" value="LRR_dom_sf"/>
</dbReference>
<feature type="domain" description="C-JID" evidence="5">
    <location>
        <begin position="343"/>
        <end position="479"/>
    </location>
</feature>
<proteinExistence type="predicted"/>
<dbReference type="InterPro" id="IPR050715">
    <property type="entry name" value="LRR-SigEffector_domain"/>
</dbReference>
<evidence type="ECO:0000256" key="4">
    <source>
        <dbReference type="SAM" id="MobiDB-lite"/>
    </source>
</evidence>
<feature type="region of interest" description="Disordered" evidence="4">
    <location>
        <begin position="489"/>
        <end position="542"/>
    </location>
</feature>
<evidence type="ECO:0000313" key="8">
    <source>
        <dbReference type="Proteomes" id="UP000288805"/>
    </source>
</evidence>
<dbReference type="InterPro" id="IPR045344">
    <property type="entry name" value="C-JID"/>
</dbReference>
<reference evidence="7 8" key="1">
    <citation type="journal article" date="2018" name="PLoS Genet.">
        <title>Population sequencing reveals clonal diversity and ancestral inbreeding in the grapevine cultivar Chardonnay.</title>
        <authorList>
            <person name="Roach M.J."/>
            <person name="Johnson D.L."/>
            <person name="Bohlmann J."/>
            <person name="van Vuuren H.J."/>
            <person name="Jones S.J."/>
            <person name="Pretorius I.S."/>
            <person name="Schmidt S.A."/>
            <person name="Borneman A.R."/>
        </authorList>
    </citation>
    <scope>NUCLEOTIDE SEQUENCE [LARGE SCALE GENOMIC DNA]</scope>
    <source>
        <strain evidence="8">cv. Chardonnay</strain>
        <tissue evidence="7">Leaf</tissue>
    </source>
</reference>
<evidence type="ECO:0000259" key="5">
    <source>
        <dbReference type="Pfam" id="PF20160"/>
    </source>
</evidence>
<dbReference type="PANTHER" id="PTHR45752:SF195">
    <property type="entry name" value="LEUCINE-RICH REPEAT (LRR) FAMILY PROTEIN-RELATED"/>
    <property type="match status" value="1"/>
</dbReference>